<feature type="transmembrane region" description="Helical" evidence="1">
    <location>
        <begin position="205"/>
        <end position="223"/>
    </location>
</feature>
<feature type="transmembrane region" description="Helical" evidence="1">
    <location>
        <begin position="117"/>
        <end position="136"/>
    </location>
</feature>
<gene>
    <name evidence="2" type="ORF">EOD43_04195</name>
</gene>
<dbReference type="EMBL" id="SACN01000001">
    <property type="protein sequence ID" value="RVT93105.1"/>
    <property type="molecule type" value="Genomic_DNA"/>
</dbReference>
<sequence>MLALVYTIVPTLAVIAGAALALMRRPSPAFLSMMQHLAAGVVFAAAATEILPQIKHEANPAATLIGGALGVMVMLGLKSFEARFRGPVALLAAIAVDLFVDGLVLGLAFVAGTKAGILLTVALTLEVLFLGVTLSAELTETLKSRFRTAVIITQLALLFPLGAVAALPVANMSPVVIVGFLSFGLMALLYLVTEELLVEAHEKPDTPVISSMFFVGFLALLTIEELLG</sequence>
<reference evidence="2 3" key="1">
    <citation type="submission" date="2019-01" db="EMBL/GenBank/DDBJ databases">
        <authorList>
            <person name="Chen W.-M."/>
        </authorList>
    </citation>
    <scope>NUCLEOTIDE SEQUENCE [LARGE SCALE GENOMIC DNA]</scope>
    <source>
        <strain evidence="2 3">CCP-7</strain>
    </source>
</reference>
<feature type="transmembrane region" description="Helical" evidence="1">
    <location>
        <begin position="35"/>
        <end position="54"/>
    </location>
</feature>
<feature type="transmembrane region" description="Helical" evidence="1">
    <location>
        <begin position="89"/>
        <end position="111"/>
    </location>
</feature>
<dbReference type="Proteomes" id="UP000282971">
    <property type="component" value="Unassembled WGS sequence"/>
</dbReference>
<evidence type="ECO:0000313" key="2">
    <source>
        <dbReference type="EMBL" id="RVT93105.1"/>
    </source>
</evidence>
<proteinExistence type="predicted"/>
<dbReference type="OrthoDB" id="6548917at2"/>
<feature type="transmembrane region" description="Helical" evidence="1">
    <location>
        <begin position="60"/>
        <end position="77"/>
    </location>
</feature>
<comment type="caution">
    <text evidence="2">The sequence shown here is derived from an EMBL/GenBank/DDBJ whole genome shotgun (WGS) entry which is preliminary data.</text>
</comment>
<feature type="transmembrane region" description="Helical" evidence="1">
    <location>
        <begin position="6"/>
        <end position="23"/>
    </location>
</feature>
<evidence type="ECO:0000313" key="3">
    <source>
        <dbReference type="Proteomes" id="UP000282971"/>
    </source>
</evidence>
<accession>A0A437M6B8</accession>
<organism evidence="2 3">
    <name type="scientific">Sphingomonas crocodyli</name>
    <dbReference type="NCBI Taxonomy" id="1979270"/>
    <lineage>
        <taxon>Bacteria</taxon>
        <taxon>Pseudomonadati</taxon>
        <taxon>Pseudomonadota</taxon>
        <taxon>Alphaproteobacteria</taxon>
        <taxon>Sphingomonadales</taxon>
        <taxon>Sphingomonadaceae</taxon>
        <taxon>Sphingomonas</taxon>
    </lineage>
</organism>
<feature type="transmembrane region" description="Helical" evidence="1">
    <location>
        <begin position="175"/>
        <end position="193"/>
    </location>
</feature>
<protein>
    <submittedName>
        <fullName evidence="2">Transporter</fullName>
    </submittedName>
</protein>
<evidence type="ECO:0000256" key="1">
    <source>
        <dbReference type="SAM" id="Phobius"/>
    </source>
</evidence>
<dbReference type="RefSeq" id="WP_127741383.1">
    <property type="nucleotide sequence ID" value="NZ_SACN01000001.1"/>
</dbReference>
<keyword evidence="1" id="KW-0472">Membrane</keyword>
<keyword evidence="1" id="KW-0812">Transmembrane</keyword>
<feature type="transmembrane region" description="Helical" evidence="1">
    <location>
        <begin position="148"/>
        <end position="169"/>
    </location>
</feature>
<dbReference type="AlphaFoldDB" id="A0A437M6B8"/>
<keyword evidence="1" id="KW-1133">Transmembrane helix</keyword>
<keyword evidence="3" id="KW-1185">Reference proteome</keyword>
<name>A0A437M6B8_9SPHN</name>